<feature type="transmembrane region" description="Helical" evidence="1">
    <location>
        <begin position="310"/>
        <end position="326"/>
    </location>
</feature>
<feature type="transmembrane region" description="Helical" evidence="1">
    <location>
        <begin position="287"/>
        <end position="304"/>
    </location>
</feature>
<feature type="transmembrane region" description="Helical" evidence="1">
    <location>
        <begin position="181"/>
        <end position="198"/>
    </location>
</feature>
<organism evidence="3">
    <name type="scientific">Thuretia quercifolia</name>
    <dbReference type="NCBI Taxonomy" id="189650"/>
    <lineage>
        <taxon>Eukaryota</taxon>
        <taxon>Rhodophyta</taxon>
        <taxon>Florideophyceae</taxon>
        <taxon>Rhodymeniophycidae</taxon>
        <taxon>Ceramiales</taxon>
        <taxon>Dasyaceae</taxon>
        <taxon>Thuretia</taxon>
    </lineage>
</organism>
<keyword evidence="3" id="KW-0934">Plastid</keyword>
<accession>A0A1Z1MJY7</accession>
<proteinExistence type="predicted"/>
<feature type="transmembrane region" description="Helical" evidence="1">
    <location>
        <begin position="218"/>
        <end position="237"/>
    </location>
</feature>
<dbReference type="GeneID" id="33359541"/>
<dbReference type="AlphaFoldDB" id="A0A1Z1MJY7"/>
<gene>
    <name evidence="3" type="primary">ConsOrf5</name>
</gene>
<dbReference type="RefSeq" id="YP_009397214.1">
    <property type="nucleotide sequence ID" value="NC_035286.1"/>
</dbReference>
<dbReference type="Pfam" id="PF13655">
    <property type="entry name" value="RVT_N"/>
    <property type="match status" value="1"/>
</dbReference>
<dbReference type="InterPro" id="IPR025960">
    <property type="entry name" value="RVT_N"/>
</dbReference>
<dbReference type="EMBL" id="MF101442">
    <property type="protein sequence ID" value="ARW66400.1"/>
    <property type="molecule type" value="Genomic_DNA"/>
</dbReference>
<keyword evidence="3" id="KW-0150">Chloroplast</keyword>
<sequence length="359" mass="44916">MSYNYKLNINTNWNNLPWKYIFNRILIIQKKIYKSAKNCNFKDVLKLQQYLINSNEAKIVSIKYITEQLYFHYTYRSNAQYIIADKKKYKIFKFLFTYNKDILYELLIRMVEKYLIYLCLEPELKSKYPIFIYESNSNYFYYLSNLYKIELLKFNSKVNIKCKLIINTVKKIKRLKYISKYFGYKLYFSFYSSFINYQKIWSCYSKQKLFINKSNYLNIYYSFFFSIFTLDFYWYTFCTNKFSLLRRNFKTIYFKNTLYIKIERIKYYYEKLMIKIFKFSLSEKNRFKIFNLFYILYSCFEIVIYLSSKVIKYIYSIINSIIYYLFKKTFKMSLLYYKNTNILNSFFYKRKMEYFYISY</sequence>
<reference evidence="3" key="1">
    <citation type="journal article" date="2017" name="J. Phycol.">
        <title>Analysis of chloroplast genomes and a supermatrix inform reclassification of the Rhodomelaceae (Rhodophyta).</title>
        <authorList>
            <person name="Diaz-Tapia P."/>
            <person name="Maggs C.A."/>
            <person name="West J.A."/>
            <person name="Verbruggen H."/>
        </authorList>
    </citation>
    <scope>NUCLEOTIDE SEQUENCE</scope>
    <source>
        <strain evidence="3">PD1024</strain>
    </source>
</reference>
<evidence type="ECO:0000313" key="3">
    <source>
        <dbReference type="EMBL" id="ARW66400.1"/>
    </source>
</evidence>
<keyword evidence="1" id="KW-1133">Transmembrane helix</keyword>
<evidence type="ECO:0000256" key="1">
    <source>
        <dbReference type="SAM" id="Phobius"/>
    </source>
</evidence>
<evidence type="ECO:0000259" key="2">
    <source>
        <dbReference type="Pfam" id="PF13655"/>
    </source>
</evidence>
<name>A0A1Z1MJY7_9FLOR</name>
<keyword evidence="1" id="KW-0812">Transmembrane</keyword>
<protein>
    <recommendedName>
        <fullName evidence="2">Reverse transcriptase N-terminal domain-containing protein</fullName>
    </recommendedName>
</protein>
<keyword evidence="1" id="KW-0472">Membrane</keyword>
<geneLocation type="chloroplast" evidence="3"/>
<feature type="domain" description="Reverse transcriptase N-terminal" evidence="2">
    <location>
        <begin position="13"/>
        <end position="68"/>
    </location>
</feature>